<feature type="region of interest" description="Disordered" evidence="1">
    <location>
        <begin position="421"/>
        <end position="484"/>
    </location>
</feature>
<dbReference type="Gramene" id="GBG88698">
    <property type="protein sequence ID" value="GBG88698"/>
    <property type="gene ID" value="CBR_g48227"/>
</dbReference>
<protein>
    <submittedName>
        <fullName evidence="2">Uncharacterized protein</fullName>
    </submittedName>
</protein>
<feature type="compositionally biased region" description="Polar residues" evidence="1">
    <location>
        <begin position="469"/>
        <end position="484"/>
    </location>
</feature>
<name>A0A388M287_CHABU</name>
<accession>A0A388M287</accession>
<keyword evidence="3" id="KW-1185">Reference proteome</keyword>
<evidence type="ECO:0000313" key="3">
    <source>
        <dbReference type="Proteomes" id="UP000265515"/>
    </source>
</evidence>
<feature type="region of interest" description="Disordered" evidence="1">
    <location>
        <begin position="370"/>
        <end position="404"/>
    </location>
</feature>
<feature type="compositionally biased region" description="Low complexity" evidence="1">
    <location>
        <begin position="424"/>
        <end position="440"/>
    </location>
</feature>
<proteinExistence type="predicted"/>
<dbReference type="EMBL" id="BFEA01000689">
    <property type="protein sequence ID" value="GBG88698.1"/>
    <property type="molecule type" value="Genomic_DNA"/>
</dbReference>
<evidence type="ECO:0000256" key="1">
    <source>
        <dbReference type="SAM" id="MobiDB-lite"/>
    </source>
</evidence>
<evidence type="ECO:0000313" key="2">
    <source>
        <dbReference type="EMBL" id="GBG88698.1"/>
    </source>
</evidence>
<feature type="region of interest" description="Disordered" evidence="1">
    <location>
        <begin position="718"/>
        <end position="739"/>
    </location>
</feature>
<sequence>MQNKPEELESNIAEVCRKSAIENKELNLIIAKAEKTILELHGYDASHLDSAGQISIAERNETFTNAYINRMSLSQVELDYLKKKEAERRNNAHTEITPITANAGHKFGQNSHFLPLASNCWTEKAVQRVHNRLWKLDTFNYAAPISVEAYMALAGLTEADIDNCRTTARNGTIHFPPTRGGLDADFPPIASLEKGRCPRKPLLHQKGILKFPADLSELKKLWNAGRPYLKCTCLSCEGNFIWFDHMIWYVIGNLDKVDPHAPSNKIRMLEFQALLQTSWRKPIMVQISFMFMREYMIKIVHLITQNRTITAEEILNYEDFRNVPFVHKFTAAILPGAEGLMAQPANRHSCPDFEGNSLRRCRQMRLGTASVPISSLTPTTPSATNPPLQHAHSGNPTAEPCITAPTSAQPNIIAPSQATHTHATVTPQVHTSTTPTTQQHEPNRTPQPLTTTTTPAANHNTPTAATTHSAQIPHTSNTPILNRNATPVPKIPLVNNTDRTRVYVFATAQLTSNAFATTAAQLGTRHPLTVANAAVRIDTSALHSAQANRNVFNHNSTPHGAIAGPSLTEAERLARRREQLLSIAMNPLPEPKRAKTRRGRKTQRLTVIQEGVQTRRQIRRKIAQYDGQQPDIQDVLMAQQQLQTIVLAQQQKHTLEQACATSSRRLISRPGQSEGNQVWAPHAEQIMQQWTLPGATTVLPSTRQEIAENQDVIQISSSDVNDEERRQPPITIISPSPGTPIRPVSAIDALRMNYGASSAESSLLHTSSENTTDLTESQSSEEFWKRVCRRLNPDYHCSFANITRG</sequence>
<gene>
    <name evidence="2" type="ORF">CBR_g48227</name>
</gene>
<comment type="caution">
    <text evidence="2">The sequence shown here is derived from an EMBL/GenBank/DDBJ whole genome shotgun (WGS) entry which is preliminary data.</text>
</comment>
<feature type="compositionally biased region" description="Low complexity" evidence="1">
    <location>
        <begin position="450"/>
        <end position="468"/>
    </location>
</feature>
<dbReference type="Proteomes" id="UP000265515">
    <property type="component" value="Unassembled WGS sequence"/>
</dbReference>
<dbReference type="AlphaFoldDB" id="A0A388M287"/>
<reference evidence="2 3" key="1">
    <citation type="journal article" date="2018" name="Cell">
        <title>The Chara Genome: Secondary Complexity and Implications for Plant Terrestrialization.</title>
        <authorList>
            <person name="Nishiyama T."/>
            <person name="Sakayama H."/>
            <person name="Vries J.D."/>
            <person name="Buschmann H."/>
            <person name="Saint-Marcoux D."/>
            <person name="Ullrich K.K."/>
            <person name="Haas F.B."/>
            <person name="Vanderstraeten L."/>
            <person name="Becker D."/>
            <person name="Lang D."/>
            <person name="Vosolsobe S."/>
            <person name="Rombauts S."/>
            <person name="Wilhelmsson P.K.I."/>
            <person name="Janitza P."/>
            <person name="Kern R."/>
            <person name="Heyl A."/>
            <person name="Rumpler F."/>
            <person name="Villalobos L.I.A.C."/>
            <person name="Clay J.M."/>
            <person name="Skokan R."/>
            <person name="Toyoda A."/>
            <person name="Suzuki Y."/>
            <person name="Kagoshima H."/>
            <person name="Schijlen E."/>
            <person name="Tajeshwar N."/>
            <person name="Catarino B."/>
            <person name="Hetherington A.J."/>
            <person name="Saltykova A."/>
            <person name="Bonnot C."/>
            <person name="Breuninger H."/>
            <person name="Symeonidi A."/>
            <person name="Radhakrishnan G.V."/>
            <person name="Van Nieuwerburgh F."/>
            <person name="Deforce D."/>
            <person name="Chang C."/>
            <person name="Karol K.G."/>
            <person name="Hedrich R."/>
            <person name="Ulvskov P."/>
            <person name="Glockner G."/>
            <person name="Delwiche C.F."/>
            <person name="Petrasek J."/>
            <person name="Van de Peer Y."/>
            <person name="Friml J."/>
            <person name="Beilby M."/>
            <person name="Dolan L."/>
            <person name="Kohara Y."/>
            <person name="Sugano S."/>
            <person name="Fujiyama A."/>
            <person name="Delaux P.-M."/>
            <person name="Quint M."/>
            <person name="TheiBen G."/>
            <person name="Hagemann M."/>
            <person name="Harholt J."/>
            <person name="Dunand C."/>
            <person name="Zachgo S."/>
            <person name="Langdale J."/>
            <person name="Maumus F."/>
            <person name="Straeten D.V.D."/>
            <person name="Gould S.B."/>
            <person name="Rensing S.A."/>
        </authorList>
    </citation>
    <scope>NUCLEOTIDE SEQUENCE [LARGE SCALE GENOMIC DNA]</scope>
    <source>
        <strain evidence="2 3">S276</strain>
    </source>
</reference>
<organism evidence="2 3">
    <name type="scientific">Chara braunii</name>
    <name type="common">Braun's stonewort</name>
    <dbReference type="NCBI Taxonomy" id="69332"/>
    <lineage>
        <taxon>Eukaryota</taxon>
        <taxon>Viridiplantae</taxon>
        <taxon>Streptophyta</taxon>
        <taxon>Charophyceae</taxon>
        <taxon>Charales</taxon>
        <taxon>Characeae</taxon>
        <taxon>Chara</taxon>
    </lineage>
</organism>
<feature type="compositionally biased region" description="Polar residues" evidence="1">
    <location>
        <begin position="371"/>
        <end position="396"/>
    </location>
</feature>
<feature type="compositionally biased region" description="Low complexity" evidence="1">
    <location>
        <begin position="728"/>
        <end position="739"/>
    </location>
</feature>